<dbReference type="CDD" id="cd09272">
    <property type="entry name" value="RNase_HI_RT_Ty1"/>
    <property type="match status" value="1"/>
</dbReference>
<evidence type="ECO:0000313" key="3">
    <source>
        <dbReference type="Proteomes" id="UP001189429"/>
    </source>
</evidence>
<organism evidence="2 3">
    <name type="scientific">Prorocentrum cordatum</name>
    <dbReference type="NCBI Taxonomy" id="2364126"/>
    <lineage>
        <taxon>Eukaryota</taxon>
        <taxon>Sar</taxon>
        <taxon>Alveolata</taxon>
        <taxon>Dinophyceae</taxon>
        <taxon>Prorocentrales</taxon>
        <taxon>Prorocentraceae</taxon>
        <taxon>Prorocentrum</taxon>
    </lineage>
</organism>
<reference evidence="2" key="1">
    <citation type="submission" date="2023-10" db="EMBL/GenBank/DDBJ databases">
        <authorList>
            <person name="Chen Y."/>
            <person name="Shah S."/>
            <person name="Dougan E. K."/>
            <person name="Thang M."/>
            <person name="Chan C."/>
        </authorList>
    </citation>
    <scope>NUCLEOTIDE SEQUENCE [LARGE SCALE GENOMIC DNA]</scope>
</reference>
<dbReference type="EMBL" id="CAUYUJ010015636">
    <property type="protein sequence ID" value="CAK0856446.1"/>
    <property type="molecule type" value="Genomic_DNA"/>
</dbReference>
<accession>A0ABN9UBY1</accession>
<protein>
    <recommendedName>
        <fullName evidence="4">Inositol-pentakisphosphate 2-kinase</fullName>
    </recommendedName>
</protein>
<evidence type="ECO:0008006" key="4">
    <source>
        <dbReference type="Google" id="ProtNLM"/>
    </source>
</evidence>
<evidence type="ECO:0000313" key="2">
    <source>
        <dbReference type="EMBL" id="CAK0856446.1"/>
    </source>
</evidence>
<gene>
    <name evidence="2" type="ORF">PCOR1329_LOCUS46839</name>
</gene>
<dbReference type="PANTHER" id="PTHR11439">
    <property type="entry name" value="GAG-POL-RELATED RETROTRANSPOSON"/>
    <property type="match status" value="1"/>
</dbReference>
<feature type="region of interest" description="Disordered" evidence="1">
    <location>
        <begin position="21"/>
        <end position="57"/>
    </location>
</feature>
<sequence>MPHSQQRTLLKHTGLLLLHSQAAPPDVQMGEARVGQEDARDVEMEGEPQEDSQSKRPRLVAGLPTLHEPAVVAAAFGTCVCFLAAAPDADSSDPQVSPVQMEWDKDFFSTKAGIKLDPQKAVRARLVATEVNTYAREDATQSTPPVKVFRIIVALAASKQRADGSWSRLVAGHDVSVASFHADSDGATAVIPPPDVDSIMRKHFRVKILPRIGPPEFGGQAATRSHLERTIRWATSGFERECNPQHILDLVELQGLTPGVSKGYLAEDTPTVKFAASGIIKGMTAPLKIHQMRLARCSRHLLDHPGEVRLFDYQKIPLLLTEYCDSDWAADRETRKSVSCVVESFGKHLIDVSVSKQSLLALSSGGAEFYAIIKGAAQGAQTSQVIESFVGRECKLDVLSDSSAARGICNRQGSGKVRHLSAKDLWVQSVFRDNRGNLKKVDTEVNWADLGTKAHAQARLQQLVDMVPLRRNEPLRSERKKGLSSGRVASFLAMLNPCR</sequence>
<keyword evidence="3" id="KW-1185">Reference proteome</keyword>
<comment type="caution">
    <text evidence="2">The sequence shown here is derived from an EMBL/GenBank/DDBJ whole genome shotgun (WGS) entry which is preliminary data.</text>
</comment>
<dbReference type="PANTHER" id="PTHR11439:SF463">
    <property type="entry name" value="REVERSE TRANSCRIPTASE TY1_COPIA-TYPE DOMAIN-CONTAINING PROTEIN"/>
    <property type="match status" value="1"/>
</dbReference>
<name>A0ABN9UBY1_9DINO</name>
<proteinExistence type="predicted"/>
<evidence type="ECO:0000256" key="1">
    <source>
        <dbReference type="SAM" id="MobiDB-lite"/>
    </source>
</evidence>
<dbReference type="Proteomes" id="UP001189429">
    <property type="component" value="Unassembled WGS sequence"/>
</dbReference>
<feature type="compositionally biased region" description="Basic and acidic residues" evidence="1">
    <location>
        <begin position="34"/>
        <end position="43"/>
    </location>
</feature>